<dbReference type="InterPro" id="IPR001781">
    <property type="entry name" value="Znf_LIM"/>
</dbReference>
<dbReference type="GO" id="GO:0030018">
    <property type="term" value="C:Z disc"/>
    <property type="evidence" value="ECO:0007669"/>
    <property type="project" value="UniProtKB-SubCell"/>
</dbReference>
<keyword evidence="5 7" id="KW-0862">Zinc</keyword>
<keyword evidence="3 7" id="KW-0479">Metal-binding</keyword>
<dbReference type="Gene3D" id="2.30.42.10">
    <property type="match status" value="1"/>
</dbReference>
<dbReference type="InterPro" id="IPR036034">
    <property type="entry name" value="PDZ_sf"/>
</dbReference>
<dbReference type="CDD" id="cd09454">
    <property type="entry name" value="LIM1_ZASP_Cypher"/>
    <property type="match status" value="1"/>
</dbReference>
<dbReference type="Ensembl" id="ENSCCRT00010035867.1">
    <property type="protein sequence ID" value="ENSCCRP00010032698.1"/>
    <property type="gene ID" value="ENSCCRG00010013820.1"/>
</dbReference>
<dbReference type="SMART" id="SM00132">
    <property type="entry name" value="LIM"/>
    <property type="match status" value="3"/>
</dbReference>
<dbReference type="InterPro" id="IPR031847">
    <property type="entry name" value="PDLI1-4/Zasp-like_mid"/>
</dbReference>
<dbReference type="FunFam" id="2.10.110.10:FF:000020">
    <property type="entry name" value="PDZ and LIM domain protein 5"/>
    <property type="match status" value="1"/>
</dbReference>
<evidence type="ECO:0000256" key="6">
    <source>
        <dbReference type="ARBA" id="ARBA00023038"/>
    </source>
</evidence>
<name>A0A8C1JKH6_CYPCA</name>
<dbReference type="Pfam" id="PF15936">
    <property type="entry name" value="DUF4749"/>
    <property type="match status" value="1"/>
</dbReference>
<feature type="domain" description="PDZ" evidence="10">
    <location>
        <begin position="3"/>
        <end position="85"/>
    </location>
</feature>
<feature type="domain" description="LIM zinc-binding" evidence="9">
    <location>
        <begin position="514"/>
        <end position="573"/>
    </location>
</feature>
<organism evidence="11 12">
    <name type="scientific">Cyprinus carpio</name>
    <name type="common">Common carp</name>
    <dbReference type="NCBI Taxonomy" id="7962"/>
    <lineage>
        <taxon>Eukaryota</taxon>
        <taxon>Metazoa</taxon>
        <taxon>Chordata</taxon>
        <taxon>Craniata</taxon>
        <taxon>Vertebrata</taxon>
        <taxon>Euteleostomi</taxon>
        <taxon>Actinopterygii</taxon>
        <taxon>Neopterygii</taxon>
        <taxon>Teleostei</taxon>
        <taxon>Ostariophysi</taxon>
        <taxon>Cypriniformes</taxon>
        <taxon>Cyprinidae</taxon>
        <taxon>Cyprininae</taxon>
        <taxon>Cyprinus</taxon>
    </lineage>
</organism>
<dbReference type="InterPro" id="IPR050604">
    <property type="entry name" value="PDZ-LIM_domain"/>
</dbReference>
<dbReference type="PROSITE" id="PS50023">
    <property type="entry name" value="LIM_DOMAIN_2"/>
    <property type="match status" value="3"/>
</dbReference>
<dbReference type="GO" id="GO:0061061">
    <property type="term" value="P:muscle structure development"/>
    <property type="evidence" value="ECO:0007669"/>
    <property type="project" value="TreeGrafter"/>
</dbReference>
<feature type="domain" description="LIM zinc-binding" evidence="9">
    <location>
        <begin position="454"/>
        <end position="513"/>
    </location>
</feature>
<evidence type="ECO:0000259" key="10">
    <source>
        <dbReference type="PROSITE" id="PS50106"/>
    </source>
</evidence>
<evidence type="ECO:0000256" key="7">
    <source>
        <dbReference type="PROSITE-ProRule" id="PRU00125"/>
    </source>
</evidence>
<dbReference type="Pfam" id="PF00595">
    <property type="entry name" value="PDZ"/>
    <property type="match status" value="1"/>
</dbReference>
<dbReference type="Proteomes" id="UP000694427">
    <property type="component" value="Unplaced"/>
</dbReference>
<dbReference type="GO" id="GO:0003779">
    <property type="term" value="F:actin binding"/>
    <property type="evidence" value="ECO:0007669"/>
    <property type="project" value="TreeGrafter"/>
</dbReference>
<dbReference type="GO" id="GO:0007507">
    <property type="term" value="P:heart development"/>
    <property type="evidence" value="ECO:0007669"/>
    <property type="project" value="TreeGrafter"/>
</dbReference>
<dbReference type="AlphaFoldDB" id="A0A8C1JKH6"/>
<dbReference type="PROSITE" id="PS00478">
    <property type="entry name" value="LIM_DOMAIN_1"/>
    <property type="match status" value="1"/>
</dbReference>
<evidence type="ECO:0000256" key="2">
    <source>
        <dbReference type="ARBA" id="ARBA00022490"/>
    </source>
</evidence>
<keyword evidence="2" id="KW-0963">Cytoplasm</keyword>
<dbReference type="InterPro" id="IPR001478">
    <property type="entry name" value="PDZ"/>
</dbReference>
<proteinExistence type="predicted"/>
<evidence type="ECO:0000256" key="8">
    <source>
        <dbReference type="SAM" id="MobiDB-lite"/>
    </source>
</evidence>
<dbReference type="FunFam" id="2.30.42.10:FF:000019">
    <property type="entry name" value="LIM domain binding 3 isoform 1"/>
    <property type="match status" value="1"/>
</dbReference>
<dbReference type="CDD" id="cd06753">
    <property type="entry name" value="PDZ_PDLIM-like"/>
    <property type="match status" value="1"/>
</dbReference>
<protein>
    <submittedName>
        <fullName evidence="11">LIM domain binding 3a</fullName>
    </submittedName>
</protein>
<evidence type="ECO:0000256" key="5">
    <source>
        <dbReference type="ARBA" id="ARBA00022833"/>
    </source>
</evidence>
<evidence type="ECO:0000256" key="3">
    <source>
        <dbReference type="ARBA" id="ARBA00022723"/>
    </source>
</evidence>
<dbReference type="SMART" id="SM00735">
    <property type="entry name" value="ZM"/>
    <property type="match status" value="1"/>
</dbReference>
<dbReference type="SUPFAM" id="SSF57716">
    <property type="entry name" value="Glucocorticoid receptor-like (DNA-binding domain)"/>
    <property type="match status" value="4"/>
</dbReference>
<dbReference type="GO" id="GO:0051371">
    <property type="term" value="F:muscle alpha-actinin binding"/>
    <property type="evidence" value="ECO:0007669"/>
    <property type="project" value="TreeGrafter"/>
</dbReference>
<keyword evidence="12" id="KW-1185">Reference proteome</keyword>
<dbReference type="FunFam" id="2.10.110.10:FF:000010">
    <property type="entry name" value="PDZ and LIM domain protein 5"/>
    <property type="match status" value="1"/>
</dbReference>
<evidence type="ECO:0000313" key="11">
    <source>
        <dbReference type="Ensembl" id="ENSCCRP00010032698.1"/>
    </source>
</evidence>
<keyword evidence="6 7" id="KW-0440">LIM domain</keyword>
<reference evidence="11" key="2">
    <citation type="submission" date="2025-09" db="UniProtKB">
        <authorList>
            <consortium name="Ensembl"/>
        </authorList>
    </citation>
    <scope>IDENTIFICATION</scope>
</reference>
<evidence type="ECO:0000256" key="1">
    <source>
        <dbReference type="ARBA" id="ARBA00004216"/>
    </source>
</evidence>
<reference evidence="11" key="1">
    <citation type="submission" date="2025-08" db="UniProtKB">
        <authorList>
            <consortium name="Ensembl"/>
        </authorList>
    </citation>
    <scope>IDENTIFICATION</scope>
</reference>
<sequence>MSSYTISLAGPSPWGFRLQGGKDFNMPLTVSRITPGSKAASSNLIQGDIIVAIDGVSTEGMTHLEAQNKIKSANFNLALTMQRSKRPTPVTMTAPRIDSPMPVIPHQKVCHTLLINEYLPSFNPIALKDTALSTNKPIEVKGPGGKATIIHAQYNTPISMYSQDAIMDAIAGQSQARGSELSGFNLQTSMGYTSQYKTSVSRYCCYQLCIQTASVFSLSQCQCGLSHVSYTQPPPMQQPPPSMQHSSIQIPLGPPPTKVVSTATIVPAAYPAAPAPPMVHKPAPPPPAPAVAPASSSNRPPWVTDGNFAQKFDPSKPTTTTNIRVNPLPQAAPPPPVYIPNPVPAPTPAAPSPAFNPAPSPFNPAPSPFNPAPFPPVARGVAQRAERFAASNRTPLCGACNSIIRGPFLVALGRSWHPEEFNCHYCHTCLADVSFVEEQNNVYCENCYGEFFAPTCARCNTKIMGEVMHALRQTWHTTCFVCAACGKPFGNSLFHMEDGEPYCEKDYIALFSTKCHGCDFPVEAGDKFIEALGHTWHDTCFVCAVCHVNLEGQPFYSKKDKPLCKKHAHAINV</sequence>
<accession>A0A8C1JKH6</accession>
<dbReference type="GO" id="GO:0031941">
    <property type="term" value="C:filamentous actin"/>
    <property type="evidence" value="ECO:0007669"/>
    <property type="project" value="TreeGrafter"/>
</dbReference>
<comment type="subcellular location">
    <subcellularLocation>
        <location evidence="1">Cytoplasm</location>
        <location evidence="1">Myofibril</location>
        <location evidence="1">Sarcomere</location>
        <location evidence="1">Z line</location>
    </subcellularLocation>
</comment>
<dbReference type="InterPro" id="IPR006643">
    <property type="entry name" value="Zasp-like_motif"/>
</dbReference>
<dbReference type="GO" id="GO:0001725">
    <property type="term" value="C:stress fiber"/>
    <property type="evidence" value="ECO:0007669"/>
    <property type="project" value="TreeGrafter"/>
</dbReference>
<dbReference type="PANTHER" id="PTHR24214:SF9">
    <property type="entry name" value="LIM DOMAIN-BINDING PROTEIN 3"/>
    <property type="match status" value="1"/>
</dbReference>
<dbReference type="PROSITE" id="PS50106">
    <property type="entry name" value="PDZ"/>
    <property type="match status" value="1"/>
</dbReference>
<feature type="domain" description="LIM zinc-binding" evidence="9">
    <location>
        <begin position="395"/>
        <end position="453"/>
    </location>
</feature>
<dbReference type="GO" id="GO:0030036">
    <property type="term" value="P:actin cytoskeleton organization"/>
    <property type="evidence" value="ECO:0007669"/>
    <property type="project" value="TreeGrafter"/>
</dbReference>
<feature type="region of interest" description="Disordered" evidence="8">
    <location>
        <begin position="280"/>
        <end position="333"/>
    </location>
</feature>
<dbReference type="GO" id="GO:0046872">
    <property type="term" value="F:metal ion binding"/>
    <property type="evidence" value="ECO:0007669"/>
    <property type="project" value="UniProtKB-KW"/>
</dbReference>
<evidence type="ECO:0000259" key="9">
    <source>
        <dbReference type="PROSITE" id="PS50023"/>
    </source>
</evidence>
<dbReference type="Pfam" id="PF00412">
    <property type="entry name" value="LIM"/>
    <property type="match status" value="3"/>
</dbReference>
<dbReference type="PANTHER" id="PTHR24214">
    <property type="entry name" value="PDZ AND LIM DOMAIN PROTEIN ZASP"/>
    <property type="match status" value="1"/>
</dbReference>
<dbReference type="SUPFAM" id="SSF50156">
    <property type="entry name" value="PDZ domain-like"/>
    <property type="match status" value="1"/>
</dbReference>
<dbReference type="SMART" id="SM00228">
    <property type="entry name" value="PDZ"/>
    <property type="match status" value="1"/>
</dbReference>
<evidence type="ECO:0000256" key="4">
    <source>
        <dbReference type="ARBA" id="ARBA00022737"/>
    </source>
</evidence>
<feature type="compositionally biased region" description="Pro residues" evidence="8">
    <location>
        <begin position="280"/>
        <end position="290"/>
    </location>
</feature>
<dbReference type="Gene3D" id="2.10.110.10">
    <property type="entry name" value="Cysteine Rich Protein"/>
    <property type="match status" value="3"/>
</dbReference>
<dbReference type="GO" id="GO:0005912">
    <property type="term" value="C:adherens junction"/>
    <property type="evidence" value="ECO:0007669"/>
    <property type="project" value="TreeGrafter"/>
</dbReference>
<evidence type="ECO:0000313" key="12">
    <source>
        <dbReference type="Proteomes" id="UP000694427"/>
    </source>
</evidence>
<keyword evidence="4" id="KW-0677">Repeat</keyword>
<dbReference type="FunFam" id="2.10.110.10:FF:000014">
    <property type="entry name" value="PDZ and LIM domain protein 5"/>
    <property type="match status" value="1"/>
</dbReference>